<comment type="caution">
    <text evidence="1">The sequence shown here is derived from an EMBL/GenBank/DDBJ whole genome shotgun (WGS) entry which is preliminary data.</text>
</comment>
<gene>
    <name evidence="1" type="ORF">TNIN_443051</name>
</gene>
<dbReference type="Proteomes" id="UP000886998">
    <property type="component" value="Unassembled WGS sequence"/>
</dbReference>
<reference evidence="1" key="1">
    <citation type="submission" date="2020-08" db="EMBL/GenBank/DDBJ databases">
        <title>Multicomponent nature underlies the extraordinary mechanical properties of spider dragline silk.</title>
        <authorList>
            <person name="Kono N."/>
            <person name="Nakamura H."/>
            <person name="Mori M."/>
            <person name="Yoshida Y."/>
            <person name="Ohtoshi R."/>
            <person name="Malay A.D."/>
            <person name="Moran D.A.P."/>
            <person name="Tomita M."/>
            <person name="Numata K."/>
            <person name="Arakawa K."/>
        </authorList>
    </citation>
    <scope>NUCLEOTIDE SEQUENCE</scope>
</reference>
<evidence type="ECO:0000313" key="2">
    <source>
        <dbReference type="Proteomes" id="UP000886998"/>
    </source>
</evidence>
<dbReference type="AlphaFoldDB" id="A0A8X7CPI2"/>
<name>A0A8X7CPI2_9ARAC</name>
<sequence>ISGEKVEINPLPPKGAVKLLGRQQKPATLYMDTIATCEIVSKKYTLNEMTGIANTAQPVFGKFGGPKFCGD</sequence>
<dbReference type="InterPro" id="IPR011993">
    <property type="entry name" value="PH-like_dom_sf"/>
</dbReference>
<accession>A0A8X7CPI2</accession>
<keyword evidence="2" id="KW-1185">Reference proteome</keyword>
<organism evidence="1 2">
    <name type="scientific">Trichonephila inaurata madagascariensis</name>
    <dbReference type="NCBI Taxonomy" id="2747483"/>
    <lineage>
        <taxon>Eukaryota</taxon>
        <taxon>Metazoa</taxon>
        <taxon>Ecdysozoa</taxon>
        <taxon>Arthropoda</taxon>
        <taxon>Chelicerata</taxon>
        <taxon>Arachnida</taxon>
        <taxon>Araneae</taxon>
        <taxon>Araneomorphae</taxon>
        <taxon>Entelegynae</taxon>
        <taxon>Araneoidea</taxon>
        <taxon>Nephilidae</taxon>
        <taxon>Trichonephila</taxon>
        <taxon>Trichonephila inaurata</taxon>
    </lineage>
</organism>
<dbReference type="EMBL" id="BMAV01021552">
    <property type="protein sequence ID" value="GFY75666.1"/>
    <property type="molecule type" value="Genomic_DNA"/>
</dbReference>
<feature type="non-terminal residue" evidence="1">
    <location>
        <position position="1"/>
    </location>
</feature>
<proteinExistence type="predicted"/>
<evidence type="ECO:0000313" key="1">
    <source>
        <dbReference type="EMBL" id="GFY75666.1"/>
    </source>
</evidence>
<dbReference type="Gene3D" id="2.30.29.30">
    <property type="entry name" value="Pleckstrin-homology domain (PH domain)/Phosphotyrosine-binding domain (PTB)"/>
    <property type="match status" value="1"/>
</dbReference>
<protein>
    <submittedName>
        <fullName evidence="1">Uncharacterized protein</fullName>
    </submittedName>
</protein>
<dbReference type="OrthoDB" id="241990at2759"/>